<name>A0A1Y6D504_9GAMM</name>
<dbReference type="SUPFAM" id="SSF88713">
    <property type="entry name" value="Glycoside hydrolase/deacetylase"/>
    <property type="match status" value="1"/>
</dbReference>
<dbReference type="NCBIfam" id="TIGR03212">
    <property type="entry name" value="uraD_N-term-dom"/>
    <property type="match status" value="1"/>
</dbReference>
<reference evidence="2 3" key="1">
    <citation type="submission" date="2016-12" db="EMBL/GenBank/DDBJ databases">
        <authorList>
            <person name="Song W.-J."/>
            <person name="Kurnit D.M."/>
        </authorList>
    </citation>
    <scope>NUCLEOTIDE SEQUENCE [LARGE SCALE GENOMIC DNA]</scope>
    <source>
        <strain evidence="2 3">175</strain>
    </source>
</reference>
<sequence>MNLPDLPTVPRDFIGYGRNPPDPAWPGAARVALNFVLNYEEGGESTPLDGDPVSEGYLHEIIGAPPSVGVRNLNVESMYEYGSRAGFWRMHRLFTGRGLPLTVYAVGLALERNPAAAVAMAGAGWEVASHGWRWIDYQGMDEAEEREHILCCIDTIAGLTGQRPVGWYTGRISANTRRLVVEEGGFLYDSDSYADELPYWQTVAGQPHLVIPYTLDCNDFKYLLPNGFTTGDDFYRYLVDAFEQHWEEGAARPTLMSVGLHCRISGRPGRARALARFLDHVKDREGVWIATREQIARHWHQHHKPA</sequence>
<evidence type="ECO:0000313" key="2">
    <source>
        <dbReference type="EMBL" id="SMF95454.1"/>
    </source>
</evidence>
<evidence type="ECO:0000259" key="1">
    <source>
        <dbReference type="PROSITE" id="PS51677"/>
    </source>
</evidence>
<gene>
    <name evidence="2" type="ORF">SAMN02949497_2818</name>
</gene>
<dbReference type="InterPro" id="IPR017625">
    <property type="entry name" value="PuuE"/>
</dbReference>
<evidence type="ECO:0000313" key="3">
    <source>
        <dbReference type="Proteomes" id="UP000192923"/>
    </source>
</evidence>
<dbReference type="PROSITE" id="PS51677">
    <property type="entry name" value="NODB"/>
    <property type="match status" value="1"/>
</dbReference>
<dbReference type="CDD" id="cd10977">
    <property type="entry name" value="CE4_PuuE_SpCDA1"/>
    <property type="match status" value="1"/>
</dbReference>
<dbReference type="AlphaFoldDB" id="A0A1Y6D504"/>
<dbReference type="PANTHER" id="PTHR43123:SF1">
    <property type="entry name" value="POLYSACCHARIDE DEACETYLASE-RELATED"/>
    <property type="match status" value="1"/>
</dbReference>
<dbReference type="GO" id="GO:0005975">
    <property type="term" value="P:carbohydrate metabolic process"/>
    <property type="evidence" value="ECO:0007669"/>
    <property type="project" value="InterPro"/>
</dbReference>
<proteinExistence type="predicted"/>
<dbReference type="STRING" id="1760988.SAMN02949497_2818"/>
<dbReference type="Proteomes" id="UP000192923">
    <property type="component" value="Unassembled WGS sequence"/>
</dbReference>
<accession>A0A1Y6D504</accession>
<dbReference type="InterPro" id="IPR002509">
    <property type="entry name" value="NODB_dom"/>
</dbReference>
<dbReference type="GO" id="GO:0016810">
    <property type="term" value="F:hydrolase activity, acting on carbon-nitrogen (but not peptide) bonds"/>
    <property type="evidence" value="ECO:0007669"/>
    <property type="project" value="InterPro"/>
</dbReference>
<dbReference type="PANTHER" id="PTHR43123">
    <property type="entry name" value="POLYSACCHARIDE DEACETYLASE-RELATED"/>
    <property type="match status" value="1"/>
</dbReference>
<dbReference type="RefSeq" id="WP_176225237.1">
    <property type="nucleotide sequence ID" value="NZ_FXAM01000001.1"/>
</dbReference>
<keyword evidence="3" id="KW-1185">Reference proteome</keyword>
<dbReference type="InterPro" id="IPR011330">
    <property type="entry name" value="Glyco_hydro/deAcase_b/a-brl"/>
</dbReference>
<dbReference type="Pfam" id="PF01522">
    <property type="entry name" value="Polysacc_deac_1"/>
    <property type="match status" value="1"/>
</dbReference>
<dbReference type="EMBL" id="FXAM01000001">
    <property type="protein sequence ID" value="SMF95454.1"/>
    <property type="molecule type" value="Genomic_DNA"/>
</dbReference>
<dbReference type="Gene3D" id="3.20.20.370">
    <property type="entry name" value="Glycoside hydrolase/deacetylase"/>
    <property type="match status" value="1"/>
</dbReference>
<feature type="domain" description="NodB homology" evidence="1">
    <location>
        <begin position="73"/>
        <end position="290"/>
    </location>
</feature>
<protein>
    <submittedName>
        <fullName evidence="2">Putative urate catabolism protein</fullName>
    </submittedName>
</protein>
<organism evidence="2 3">
    <name type="scientific">Methylomagnum ishizawai</name>
    <dbReference type="NCBI Taxonomy" id="1760988"/>
    <lineage>
        <taxon>Bacteria</taxon>
        <taxon>Pseudomonadati</taxon>
        <taxon>Pseudomonadota</taxon>
        <taxon>Gammaproteobacteria</taxon>
        <taxon>Methylococcales</taxon>
        <taxon>Methylococcaceae</taxon>
        <taxon>Methylomagnum</taxon>
    </lineage>
</organism>